<dbReference type="PROSITE" id="PS51257">
    <property type="entry name" value="PROKAR_LIPOPROTEIN"/>
    <property type="match status" value="1"/>
</dbReference>
<dbReference type="PANTHER" id="PTHR36051">
    <property type="entry name" value="DYNAMIN"/>
    <property type="match status" value="1"/>
</dbReference>
<dbReference type="AlphaFoldDB" id="A0AAD5DFX6"/>
<evidence type="ECO:0000313" key="3">
    <source>
        <dbReference type="Proteomes" id="UP001205105"/>
    </source>
</evidence>
<proteinExistence type="predicted"/>
<dbReference type="PANTHER" id="PTHR36051:SF2">
    <property type="entry name" value="DYNAMIN"/>
    <property type="match status" value="1"/>
</dbReference>
<dbReference type="EMBL" id="JADXDR010000245">
    <property type="protein sequence ID" value="KAI7835588.1"/>
    <property type="molecule type" value="Genomic_DNA"/>
</dbReference>
<feature type="compositionally biased region" description="Polar residues" evidence="1">
    <location>
        <begin position="176"/>
        <end position="189"/>
    </location>
</feature>
<protein>
    <submittedName>
        <fullName evidence="2">Uncharacterized protein</fullName>
    </submittedName>
</protein>
<comment type="caution">
    <text evidence="2">The sequence shown here is derived from an EMBL/GenBank/DDBJ whole genome shotgun (WGS) entry which is preliminary data.</text>
</comment>
<reference evidence="2" key="1">
    <citation type="submission" date="2020-11" db="EMBL/GenBank/DDBJ databases">
        <title>Chlorella ohadii genome sequencing and assembly.</title>
        <authorList>
            <person name="Murik O."/>
            <person name="Treves H."/>
            <person name="Kedem I."/>
            <person name="Shotland Y."/>
            <person name="Kaplan A."/>
        </authorList>
    </citation>
    <scope>NUCLEOTIDE SEQUENCE</scope>
    <source>
        <strain evidence="2">1</strain>
    </source>
</reference>
<evidence type="ECO:0000313" key="2">
    <source>
        <dbReference type="EMBL" id="KAI7835588.1"/>
    </source>
</evidence>
<accession>A0AAD5DFX6</accession>
<sequence>MPVELRVGSTGAGLFVGCGAGIGIVTPLSLHAVPVLGQLAASLSTSLSTLNSATGGVTSAARRHVRSLGVPGLDIGFGCGVMLGYGWGAGLMLKPSALTSLTATLQSAGRAVVERLPQPMQAALAQRQAQQQAAGGWGPIATGAPAAGLGSTAASSTALGLQDLQQHQQGLAAGQRTQPSTSASGSSMTGPPAMQQQEQEELAATRQELAELSRLVLKQQNQLGDLQEQLAGLQAAVCKLDASAPGCKRPR</sequence>
<organism evidence="2 3">
    <name type="scientific">Chlorella ohadii</name>
    <dbReference type="NCBI Taxonomy" id="2649997"/>
    <lineage>
        <taxon>Eukaryota</taxon>
        <taxon>Viridiplantae</taxon>
        <taxon>Chlorophyta</taxon>
        <taxon>core chlorophytes</taxon>
        <taxon>Trebouxiophyceae</taxon>
        <taxon>Chlorellales</taxon>
        <taxon>Chlorellaceae</taxon>
        <taxon>Chlorella clade</taxon>
        <taxon>Chlorella</taxon>
    </lineage>
</organism>
<gene>
    <name evidence="2" type="ORF">COHA_010509</name>
</gene>
<evidence type="ECO:0000256" key="1">
    <source>
        <dbReference type="SAM" id="MobiDB-lite"/>
    </source>
</evidence>
<keyword evidence="3" id="KW-1185">Reference proteome</keyword>
<name>A0AAD5DFX6_9CHLO</name>
<feature type="region of interest" description="Disordered" evidence="1">
    <location>
        <begin position="167"/>
        <end position="203"/>
    </location>
</feature>
<dbReference type="Proteomes" id="UP001205105">
    <property type="component" value="Unassembled WGS sequence"/>
</dbReference>